<dbReference type="InParanoid" id="A0A6P4AAD3"/>
<name>A0A6P4AAD3_ZIZJJ</name>
<dbReference type="GO" id="GO:0005829">
    <property type="term" value="C:cytosol"/>
    <property type="evidence" value="ECO:0007669"/>
    <property type="project" value="TreeGrafter"/>
</dbReference>
<sequence>MSDKHHQENESEKNVAEESNGCGMFDFLKRKENEKSEKPQHDKDTGMADVQQSYGDDSSSSSSDEEGESGEKKKKKKGIKDKIKDKMSGKKEDHHEDPQHATTPAEKTCDNAHVEVTHPEEKGFIEKIKDKLPGQHKKPEDSASVECAAHGRSPEGEKKGILEKIKEKLPVGHKNEEKKHEN</sequence>
<dbReference type="Pfam" id="PF00257">
    <property type="entry name" value="Dehydrin"/>
    <property type="match status" value="1"/>
</dbReference>
<evidence type="ECO:0000313" key="3">
    <source>
        <dbReference type="Proteomes" id="UP001652623"/>
    </source>
</evidence>
<dbReference type="KEGG" id="zju:107427324"/>
<gene>
    <name evidence="4" type="primary">LOC107427324</name>
</gene>
<dbReference type="PANTHER" id="PTHR33346">
    <property type="entry name" value="DEHYDRIN XERO 2-RELATED"/>
    <property type="match status" value="1"/>
</dbReference>
<dbReference type="InterPro" id="IPR000167">
    <property type="entry name" value="Dehydrin"/>
</dbReference>
<feature type="compositionally biased region" description="Basic and acidic residues" evidence="2">
    <location>
        <begin position="1"/>
        <end position="16"/>
    </location>
</feature>
<feature type="compositionally biased region" description="Basic and acidic residues" evidence="2">
    <location>
        <begin position="152"/>
        <end position="182"/>
    </location>
</feature>
<evidence type="ECO:0000256" key="1">
    <source>
        <dbReference type="ARBA" id="ARBA00008403"/>
    </source>
</evidence>
<dbReference type="GeneID" id="107427324"/>
<feature type="region of interest" description="Disordered" evidence="2">
    <location>
        <begin position="131"/>
        <end position="182"/>
    </location>
</feature>
<evidence type="ECO:0000313" key="4">
    <source>
        <dbReference type="RefSeq" id="XP_015893188.3"/>
    </source>
</evidence>
<dbReference type="Proteomes" id="UP001652623">
    <property type="component" value="Chromosome 9"/>
</dbReference>
<proteinExistence type="inferred from homology"/>
<dbReference type="GO" id="GO:0009737">
    <property type="term" value="P:response to abscisic acid"/>
    <property type="evidence" value="ECO:0007669"/>
    <property type="project" value="TreeGrafter"/>
</dbReference>
<evidence type="ECO:0000256" key="2">
    <source>
        <dbReference type="SAM" id="MobiDB-lite"/>
    </source>
</evidence>
<reference evidence="4" key="1">
    <citation type="submission" date="2025-08" db="UniProtKB">
        <authorList>
            <consortium name="RefSeq"/>
        </authorList>
    </citation>
    <scope>IDENTIFICATION</scope>
    <source>
        <tissue evidence="4">Seedling</tissue>
    </source>
</reference>
<feature type="compositionally biased region" description="Basic and acidic residues" evidence="2">
    <location>
        <begin position="27"/>
        <end position="46"/>
    </location>
</feature>
<dbReference type="InterPro" id="IPR030513">
    <property type="entry name" value="Dehydrin_CS"/>
</dbReference>
<dbReference type="GO" id="GO:0009414">
    <property type="term" value="P:response to water deprivation"/>
    <property type="evidence" value="ECO:0007669"/>
    <property type="project" value="UniProtKB-ARBA"/>
</dbReference>
<dbReference type="RefSeq" id="XP_015893188.3">
    <property type="nucleotide sequence ID" value="XM_016037702.4"/>
</dbReference>
<protein>
    <submittedName>
        <fullName evidence="4">Phosphoprotein ECPP44</fullName>
    </submittedName>
</protein>
<feature type="compositionally biased region" description="Basic and acidic residues" evidence="2">
    <location>
        <begin position="131"/>
        <end position="141"/>
    </location>
</feature>
<dbReference type="AlphaFoldDB" id="A0A6P4AAD3"/>
<dbReference type="PANTHER" id="PTHR33346:SF42">
    <property type="entry name" value="DEHYDRIN XERO 1"/>
    <property type="match status" value="1"/>
</dbReference>
<organism evidence="3 4">
    <name type="scientific">Ziziphus jujuba</name>
    <name type="common">Chinese jujube</name>
    <name type="synonym">Ziziphus sativa</name>
    <dbReference type="NCBI Taxonomy" id="326968"/>
    <lineage>
        <taxon>Eukaryota</taxon>
        <taxon>Viridiplantae</taxon>
        <taxon>Streptophyta</taxon>
        <taxon>Embryophyta</taxon>
        <taxon>Tracheophyta</taxon>
        <taxon>Spermatophyta</taxon>
        <taxon>Magnoliopsida</taxon>
        <taxon>eudicotyledons</taxon>
        <taxon>Gunneridae</taxon>
        <taxon>Pentapetalae</taxon>
        <taxon>rosids</taxon>
        <taxon>fabids</taxon>
        <taxon>Rosales</taxon>
        <taxon>Rhamnaceae</taxon>
        <taxon>Paliureae</taxon>
        <taxon>Ziziphus</taxon>
    </lineage>
</organism>
<feature type="compositionally biased region" description="Basic and acidic residues" evidence="2">
    <location>
        <begin position="80"/>
        <end position="99"/>
    </location>
</feature>
<keyword evidence="3" id="KW-1185">Reference proteome</keyword>
<dbReference type="GO" id="GO:0009631">
    <property type="term" value="P:cold acclimation"/>
    <property type="evidence" value="ECO:0007669"/>
    <property type="project" value="TreeGrafter"/>
</dbReference>
<accession>A0A6P4AAD3</accession>
<comment type="similarity">
    <text evidence="1">Belongs to the plant dehydrin family.</text>
</comment>
<dbReference type="PROSITE" id="PS00315">
    <property type="entry name" value="DEHYDRIN_1"/>
    <property type="match status" value="1"/>
</dbReference>
<feature type="region of interest" description="Disordered" evidence="2">
    <location>
        <begin position="1"/>
        <end position="111"/>
    </location>
</feature>